<keyword evidence="2" id="KW-0732">Signal</keyword>
<organism evidence="3">
    <name type="scientific">Ectopseudomonas oleovorans</name>
    <name type="common">Pseudomonas oleovorans</name>
    <dbReference type="NCBI Taxonomy" id="301"/>
    <lineage>
        <taxon>Bacteria</taxon>
        <taxon>Pseudomonadati</taxon>
        <taxon>Pseudomonadota</taxon>
        <taxon>Gammaproteobacteria</taxon>
        <taxon>Pseudomonadales</taxon>
        <taxon>Pseudomonadaceae</taxon>
        <taxon>Ectopseudomonas</taxon>
    </lineage>
</organism>
<gene>
    <name evidence="3" type="ORF">POT9AD_2243</name>
</gene>
<dbReference type="OrthoDB" id="9768183at2"/>
<dbReference type="AlphaFoldDB" id="A0A653B4A6"/>
<dbReference type="EMBL" id="LR130779">
    <property type="protein sequence ID" value="VDN63218.1"/>
    <property type="molecule type" value="Genomic_DNA"/>
</dbReference>
<name>A0A653B4A6_ECTOL</name>
<dbReference type="Gene3D" id="3.40.190.10">
    <property type="entry name" value="Periplasmic binding protein-like II"/>
    <property type="match status" value="2"/>
</dbReference>
<reference evidence="3" key="1">
    <citation type="submission" date="2018-11" db="EMBL/GenBank/DDBJ databases">
        <authorList>
            <consortium name="Genoscope - CEA"/>
            <person name="William W."/>
        </authorList>
    </citation>
    <scope>NUCLEOTIDE SEQUENCE [LARGE SCALE GENOMIC DNA]</scope>
    <source>
        <strain evidence="3">T9AD</strain>
    </source>
</reference>
<sequence>MRLSLRSITCACALFAGLVSFTASAETFRVGATATGVPFTFLDVKSQSIQGMMVDAAQAVAKAGGFDVEIQQTTFSALIPSLTTKKIDIISAAMLRTPAREKVVQYSDPVFSYGEGLIVRADDSGAYTRMEDFAGEVVGAQVGTVFIDELNKRGVFKEVRSYDSISDLMRDLVLGRIKAGFADRPILAYQIAQGSHDKVRLVQSYQPVIMGDVCLIVRKGEPAILEQVNKGIAAIKADGSLEKIIEKWKLD</sequence>
<accession>A0A653B4A6</accession>
<evidence type="ECO:0000313" key="3">
    <source>
        <dbReference type="EMBL" id="VDN63218.1"/>
    </source>
</evidence>
<evidence type="ECO:0000256" key="1">
    <source>
        <dbReference type="ARBA" id="ARBA00010333"/>
    </source>
</evidence>
<evidence type="ECO:0000256" key="2">
    <source>
        <dbReference type="ARBA" id="ARBA00022729"/>
    </source>
</evidence>
<dbReference type="SUPFAM" id="SSF53850">
    <property type="entry name" value="Periplasmic binding protein-like II"/>
    <property type="match status" value="1"/>
</dbReference>
<comment type="similarity">
    <text evidence="1">Belongs to the bacterial solute-binding protein 3 family.</text>
</comment>
<dbReference type="PANTHER" id="PTHR35936">
    <property type="entry name" value="MEMBRANE-BOUND LYTIC MUREIN TRANSGLYCOSYLASE F"/>
    <property type="match status" value="1"/>
</dbReference>
<dbReference type="InterPro" id="IPR001638">
    <property type="entry name" value="Solute-binding_3/MltF_N"/>
</dbReference>
<proteinExistence type="inferred from homology"/>
<dbReference type="SMART" id="SM00062">
    <property type="entry name" value="PBPb"/>
    <property type="match status" value="1"/>
</dbReference>
<dbReference type="PANTHER" id="PTHR35936:SF17">
    <property type="entry name" value="ARGININE-BINDING EXTRACELLULAR PROTEIN ARTP"/>
    <property type="match status" value="1"/>
</dbReference>
<dbReference type="Pfam" id="PF00497">
    <property type="entry name" value="SBP_bac_3"/>
    <property type="match status" value="1"/>
</dbReference>
<protein>
    <submittedName>
        <fullName evidence="3">ABC transporter substrate-binding protein</fullName>
    </submittedName>
</protein>
<dbReference type="CDD" id="cd13530">
    <property type="entry name" value="PBP2_peptides_like"/>
    <property type="match status" value="1"/>
</dbReference>